<name>A0A1D6F6N7_MAIZE</name>
<dbReference type="InParanoid" id="A0A1D6F6N7"/>
<evidence type="ECO:0000313" key="3">
    <source>
        <dbReference type="EMBL" id="ONM26924.1"/>
    </source>
</evidence>
<dbReference type="SMR" id="A0A1D6F6N7"/>
<sequence length="647" mass="71294">MATATESGSAPPVDGEVRQRGRPRGSGRGRERSQSARRSKRPRKPRPWRSASPPALEPLVPLPPGTEVEVRIDDDGFHGTWFEATVLDFAPARGYRNPARYTVKYVHLLADDEGALSEPFAPSQIRPRPPPLSSPPRFQLHDIVEAFHNEGWWSGIVVSAPDATGAGVTVSFPITREVIEFPSSLVRPRRDYVAGDWIPSRAAMVLRPNRAVKVYEVGEKVEVLRNRDVYGNSWFPATVRVVIDDLSYVVEYFDLEEGKGGSEKATEYLHWWFIRPAVEHSPSKREFQLRPGAAVEAYCDGAWSLGVVTRVVGEDEYEVGIIGKKTRLLVTKVVELLKPQYIWNGNQWRITTAKGQTKLRRPSKSGESPSAPVNLISSGEEQSHDPDSSSTKKSRKELKQLDPTLAKNSEHASVSEVDIPLLGMCKSPESTHSQNSLLSEKSSPQGSHEIVNSVPMNGLLCASSGHSAPVNNQELLSEMGVFDGELQGSVSGRSVDAHDMLCIAELRKKTASVRRNSAVRHTEEQLVKSLGVKKCISNSKEGKTSPIQELQGKLKGNNNFSRNIVLALSVSRDGQTNLSPDRLVSIGTKRGSSTKVLACKKLAKRRRSKELCNLNSSLDVTRTDQQRGRKEAAANERSPLSIGVFEI</sequence>
<dbReference type="PANTHER" id="PTHR31917">
    <property type="entry name" value="AGENET DOMAIN-CONTAINING PROTEIN-RELATED"/>
    <property type="match status" value="1"/>
</dbReference>
<evidence type="ECO:0000256" key="1">
    <source>
        <dbReference type="SAM" id="MobiDB-lite"/>
    </source>
</evidence>
<dbReference type="Pfam" id="PF05641">
    <property type="entry name" value="Agenet"/>
    <property type="match status" value="2"/>
</dbReference>
<protein>
    <recommendedName>
        <fullName evidence="2">Agenet domain-containing protein</fullName>
    </recommendedName>
</protein>
<reference evidence="3" key="1">
    <citation type="submission" date="2015-12" db="EMBL/GenBank/DDBJ databases">
        <title>Update maize B73 reference genome by single molecule sequencing technologies.</title>
        <authorList>
            <consortium name="Maize Genome Sequencing Project"/>
            <person name="Ware D."/>
        </authorList>
    </citation>
    <scope>NUCLEOTIDE SEQUENCE [LARGE SCALE GENOMIC DNA]</scope>
    <source>
        <tissue evidence="3">Seedling</tissue>
    </source>
</reference>
<dbReference type="ExpressionAtlas" id="A0A1D6F6N7">
    <property type="expression patterns" value="baseline and differential"/>
</dbReference>
<feature type="compositionally biased region" description="Polar residues" evidence="1">
    <location>
        <begin position="428"/>
        <end position="446"/>
    </location>
</feature>
<accession>A0A1D6F6N7</accession>
<feature type="domain" description="Agenet" evidence="2">
    <location>
        <begin position="213"/>
        <end position="282"/>
    </location>
</feature>
<feature type="region of interest" description="Disordered" evidence="1">
    <location>
        <begin position="425"/>
        <end position="450"/>
    </location>
</feature>
<feature type="compositionally biased region" description="Low complexity" evidence="1">
    <location>
        <begin position="48"/>
        <end position="59"/>
    </location>
</feature>
<dbReference type="AlphaFoldDB" id="A0A1D6F6N7"/>
<dbReference type="InterPro" id="IPR008395">
    <property type="entry name" value="Agenet-like_dom"/>
</dbReference>
<dbReference type="InterPro" id="IPR014002">
    <property type="entry name" value="Agenet_dom_plant"/>
</dbReference>
<proteinExistence type="predicted"/>
<dbReference type="SMART" id="SM00743">
    <property type="entry name" value="Agenet"/>
    <property type="match status" value="3"/>
</dbReference>
<gene>
    <name evidence="3" type="ORF">ZEAMMB73_Zm00001d007468</name>
</gene>
<feature type="region of interest" description="Disordered" evidence="1">
    <location>
        <begin position="354"/>
        <end position="397"/>
    </location>
</feature>
<feature type="domain" description="Agenet" evidence="2">
    <location>
        <begin position="60"/>
        <end position="133"/>
    </location>
</feature>
<dbReference type="PANTHER" id="PTHR31917:SF74">
    <property type="entry name" value="EXPRESSED PROTEIN"/>
    <property type="match status" value="1"/>
</dbReference>
<feature type="region of interest" description="Disordered" evidence="1">
    <location>
        <begin position="1"/>
        <end position="67"/>
    </location>
</feature>
<dbReference type="EMBL" id="CM007648">
    <property type="protein sequence ID" value="ONM26924.1"/>
    <property type="molecule type" value="Genomic_DNA"/>
</dbReference>
<organism evidence="3">
    <name type="scientific">Zea mays</name>
    <name type="common">Maize</name>
    <dbReference type="NCBI Taxonomy" id="4577"/>
    <lineage>
        <taxon>Eukaryota</taxon>
        <taxon>Viridiplantae</taxon>
        <taxon>Streptophyta</taxon>
        <taxon>Embryophyta</taxon>
        <taxon>Tracheophyta</taxon>
        <taxon>Spermatophyta</taxon>
        <taxon>Magnoliopsida</taxon>
        <taxon>Liliopsida</taxon>
        <taxon>Poales</taxon>
        <taxon>Poaceae</taxon>
        <taxon>PACMAD clade</taxon>
        <taxon>Panicoideae</taxon>
        <taxon>Andropogonodae</taxon>
        <taxon>Andropogoneae</taxon>
        <taxon>Tripsacinae</taxon>
        <taxon>Zea</taxon>
    </lineage>
</organism>
<feature type="compositionally biased region" description="Basic residues" evidence="1">
    <location>
        <begin position="35"/>
        <end position="47"/>
    </location>
</feature>
<evidence type="ECO:0000259" key="2">
    <source>
        <dbReference type="SMART" id="SM00743"/>
    </source>
</evidence>
<dbReference type="FunCoup" id="A0A1D6F6N7">
    <property type="interactions" value="367"/>
</dbReference>
<feature type="domain" description="Agenet" evidence="2">
    <location>
        <begin position="136"/>
        <end position="194"/>
    </location>
</feature>